<reference evidence="1" key="6">
    <citation type="submission" date="2025-08" db="UniProtKB">
        <authorList>
            <consortium name="Ensembl"/>
        </authorList>
    </citation>
    <scope>IDENTIFICATION</scope>
</reference>
<reference evidence="1 2" key="2">
    <citation type="journal article" date="2004" name="Nature">
        <title>Finishing the euchromatic sequence of the human genome.</title>
        <authorList>
            <consortium name="International Human Genome Sequencing Consortium"/>
        </authorList>
    </citation>
    <scope>NUCLEOTIDE SEQUENCE [LARGE SCALE GENOMIC DNA]</scope>
</reference>
<keyword evidence="3 4" id="KW-1267">Proteomics identification</keyword>
<dbReference type="ProteomicsDB" id="25358"/>
<reference evidence="6" key="5">
    <citation type="journal article" date="2015" name="Proteomics">
        <title>N-terminome analysis of the human mitochondrial proteome.</title>
        <authorList>
            <person name="Vaca Jacome A.S."/>
            <person name="Rabilloud T."/>
            <person name="Schaeffer-Reiss C."/>
            <person name="Rompais M."/>
            <person name="Ayoub D."/>
            <person name="Lane L."/>
            <person name="Bairoch A."/>
            <person name="Van Dorsselaer A."/>
            <person name="Carapito C."/>
        </authorList>
    </citation>
    <scope>IDENTIFICATION BY MASS SPECTROMETRY [LARGE SCALE ANALYSIS]</scope>
</reference>
<dbReference type="OrthoDB" id="275457at2759"/>
<proteinExistence type="evidence at protein level"/>
<accession>F5H0J3</accession>
<dbReference type="HGNC" id="HGNC:7693">
    <property type="gene designation" value="NDUFA9"/>
</dbReference>
<keyword evidence="2" id="KW-1185">Reference proteome</keyword>
<dbReference type="SMR" id="F5H0J3"/>
<organism evidence="1 2">
    <name type="scientific">Homo sapiens</name>
    <name type="common">Human</name>
    <dbReference type="NCBI Taxonomy" id="9606"/>
    <lineage>
        <taxon>Eukaryota</taxon>
        <taxon>Metazoa</taxon>
        <taxon>Chordata</taxon>
        <taxon>Craniata</taxon>
        <taxon>Vertebrata</taxon>
        <taxon>Euteleostomi</taxon>
        <taxon>Mammalia</taxon>
        <taxon>Eutheria</taxon>
        <taxon>Euarchontoglires</taxon>
        <taxon>Primates</taxon>
        <taxon>Haplorrhini</taxon>
        <taxon>Catarrhini</taxon>
        <taxon>Hominidae</taxon>
        <taxon>Homo</taxon>
    </lineage>
</organism>
<dbReference type="VEuPathDB" id="HostDB:ENSG00000139180"/>
<dbReference type="ChiTaRS" id="NDUFA9">
    <property type="organism name" value="human"/>
</dbReference>
<evidence type="ECO:0000313" key="1">
    <source>
        <dbReference type="Ensembl" id="ENSP00000439818.1"/>
    </source>
</evidence>
<dbReference type="EMBL" id="AC005832">
    <property type="status" value="NOT_ANNOTATED_CDS"/>
    <property type="molecule type" value="Genomic_DNA"/>
</dbReference>
<dbReference type="GeneTree" id="ENSGT00390000006865"/>
<name>F5H0J3_HUMAN</name>
<reference evidence="1 2" key="1">
    <citation type="journal article" date="2001" name="Nature">
        <title>Initial sequencing and analysis of the human genome.</title>
        <authorList>
            <consortium name="International Human Genome Sequencing Consortium"/>
            <person name="Lander E.S."/>
            <person name="Linton L.M."/>
            <person name="Birren B."/>
            <person name="Nusbaum C."/>
            <person name="Zody M.C."/>
            <person name="Baldwin J."/>
            <person name="Devon K."/>
            <person name="Dewar K."/>
            <person name="Doyle M."/>
            <person name="FitzHugh W."/>
            <person name="Funke R."/>
            <person name="Gage D."/>
            <person name="Harris K."/>
            <person name="Heaford A."/>
            <person name="Howland J."/>
            <person name="Kann L."/>
            <person name="Lehoczky J."/>
            <person name="LeVine R."/>
            <person name="McEwan P."/>
            <person name="McKernan K."/>
            <person name="Meldrim J."/>
            <person name="Mesirov J.P."/>
            <person name="Miranda C."/>
            <person name="Morris W."/>
            <person name="Naylor J."/>
            <person name="Raymond C."/>
            <person name="Rosetti M."/>
            <person name="Santos R."/>
            <person name="Sheridan A."/>
            <person name="Sougnez C."/>
            <person name="Stange-Thomann N."/>
            <person name="Stojanovic N."/>
            <person name="Subramanian A."/>
            <person name="Wyman D."/>
            <person name="Rogers J."/>
            <person name="Sulston J."/>
            <person name="Ainscough R."/>
            <person name="Beck S."/>
            <person name="Bentley D."/>
            <person name="Burton J."/>
            <person name="Clee C."/>
            <person name="Carter N."/>
            <person name="Coulson A."/>
            <person name="Deadman R."/>
            <person name="Deloukas P."/>
            <person name="Dunham A."/>
            <person name="Dunham I."/>
            <person name="Durbin R."/>
            <person name="French L."/>
            <person name="Grafham D."/>
            <person name="Gregory S."/>
            <person name="Hubbard T."/>
            <person name="Humphray S."/>
            <person name="Hunt A."/>
            <person name="Jones M."/>
            <person name="Lloyd C."/>
            <person name="McMurray A."/>
            <person name="Matthews L."/>
            <person name="Mercer S."/>
            <person name="Milne S."/>
            <person name="Mullikin J.C."/>
            <person name="Mungall A."/>
            <person name="Plumb R."/>
            <person name="Ross M."/>
            <person name="Shownkeen R."/>
            <person name="Sims S."/>
            <person name="Waterston R.H."/>
            <person name="Wilson R.K."/>
            <person name="Hillier L.W."/>
            <person name="McPherson J.D."/>
            <person name="Marra M.A."/>
            <person name="Mardis E.R."/>
            <person name="Fulton L.A."/>
            <person name="Chinwalla A.T."/>
            <person name="Pepin K.H."/>
            <person name="Gish W.R."/>
            <person name="Chissoe S.L."/>
            <person name="Wendl M.C."/>
            <person name="Delehaunty K.D."/>
            <person name="Miner T.L."/>
            <person name="Delehaunty A."/>
            <person name="Kramer J.B."/>
            <person name="Cook L.L."/>
            <person name="Fulton R.S."/>
            <person name="Johnson D.L."/>
            <person name="Minx P.J."/>
            <person name="Clifton S.W."/>
            <person name="Hawkins T."/>
            <person name="Branscomb E."/>
            <person name="Predki P."/>
            <person name="Richardson P."/>
            <person name="Wenning S."/>
            <person name="Slezak T."/>
            <person name="Doggett N."/>
            <person name="Cheng J.F."/>
            <person name="Olsen A."/>
            <person name="Lucas S."/>
            <person name="Elkin C."/>
            <person name="Uberbacher E."/>
            <person name="Frazier M."/>
            <person name="Gibbs R.A."/>
            <person name="Muzny D.M."/>
            <person name="Scherer S.E."/>
            <person name="Bouck J.B."/>
            <person name="Sodergren E.J."/>
            <person name="Worley K.C."/>
            <person name="Rives C.M."/>
            <person name="Gorrell J.H."/>
            <person name="Metzker M.L."/>
            <person name="Naylor S.L."/>
            <person name="Kucherlapati R.S."/>
            <person name="Nelson D.L."/>
            <person name="Weinstock G.M."/>
            <person name="Sakaki Y."/>
            <person name="Fujiyama A."/>
            <person name="Hattori M."/>
            <person name="Yada T."/>
            <person name="Toyoda A."/>
            <person name="Itoh T."/>
            <person name="Kawagoe C."/>
            <person name="Watanabe H."/>
            <person name="Totoki Y."/>
            <person name="Taylor T."/>
            <person name="Weissenbach J."/>
            <person name="Heilig R."/>
            <person name="Saurin W."/>
            <person name="Artiguenave F."/>
            <person name="Brottier P."/>
            <person name="Bruls T."/>
            <person name="Pelletier E."/>
            <person name="Robert C."/>
            <person name="Wincker P."/>
            <person name="Smith D.R."/>
            <person name="Doucette-Stamm L."/>
            <person name="Rubenfield M."/>
            <person name="Weinstock K."/>
            <person name="Lee H.M."/>
            <person name="Dubois J."/>
            <person name="Rosenthal A."/>
            <person name="Platzer M."/>
            <person name="Nyakatura G."/>
            <person name="Taudien S."/>
            <person name="Rump A."/>
            <person name="Yang H."/>
            <person name="Yu J."/>
            <person name="Wang J."/>
            <person name="Huang G."/>
            <person name="Gu J."/>
            <person name="Hood L."/>
            <person name="Rowen L."/>
            <person name="Madan A."/>
            <person name="Qin S."/>
            <person name="Davis R.W."/>
            <person name="Federspiel N.A."/>
            <person name="Abola A.P."/>
            <person name="Proctor M.J."/>
            <person name="Myers R.M."/>
            <person name="Schmutz J."/>
            <person name="Dickson M."/>
            <person name="Grimwood J."/>
            <person name="Cox D.R."/>
            <person name="Olson M.V."/>
            <person name="Kaul R."/>
            <person name="Raymond C."/>
            <person name="Shimizu N."/>
            <person name="Kawasaki K."/>
            <person name="Minoshima S."/>
            <person name="Evans G.A."/>
            <person name="Athanasiou M."/>
            <person name="Schultz R."/>
            <person name="Roe B.A."/>
            <person name="Chen F."/>
            <person name="Pan H."/>
            <person name="Ramser J."/>
            <person name="Lehrach H."/>
            <person name="Reinhardt R."/>
            <person name="McCombie W.R."/>
            <person name="de la Bastide M."/>
            <person name="Dedhia N."/>
            <person name="Blocker H."/>
            <person name="Hornischer K."/>
            <person name="Nordsiek G."/>
            <person name="Agarwala R."/>
            <person name="Aravind L."/>
            <person name="Bailey J.A."/>
            <person name="Bateman A."/>
            <person name="Batzoglou S."/>
            <person name="Birney E."/>
            <person name="Bork P."/>
            <person name="Brown D.G."/>
            <person name="Burge C.B."/>
            <person name="Cerutti L."/>
            <person name="Chen H.C."/>
            <person name="Church D."/>
            <person name="Clamp M."/>
            <person name="Copley R.R."/>
            <person name="Doerks T."/>
            <person name="Eddy S.R."/>
            <person name="Eichler E.E."/>
            <person name="Furey T.S."/>
            <person name="Galagan J."/>
            <person name="Gilbert J.G."/>
            <person name="Harmon C."/>
            <person name="Hayashizaki Y."/>
            <person name="Haussler D."/>
            <person name="Hermjakob H."/>
            <person name="Hokamp K."/>
            <person name="Jang W."/>
            <person name="Johnson L.S."/>
            <person name="Jones T.A."/>
            <person name="Kasif S."/>
            <person name="Kaspryzk A."/>
            <person name="Kennedy S."/>
            <person name="Kent W.J."/>
            <person name="Kitts P."/>
            <person name="Koonin E.V."/>
            <person name="Korf I."/>
            <person name="Kulp D."/>
            <person name="Lancet D."/>
            <person name="Lowe T.M."/>
            <person name="McLysaght A."/>
            <person name="Mikkelsen T."/>
            <person name="Moran J.V."/>
            <person name="Mulder N."/>
            <person name="Pollara V.J."/>
            <person name="Ponting C.P."/>
            <person name="Schuler G."/>
            <person name="Schultz J."/>
            <person name="Slater G."/>
            <person name="Smit A.F."/>
            <person name="Stupka E."/>
            <person name="Szustakowski J."/>
            <person name="Thierry-Mieg D."/>
            <person name="Thierry-Mieg J."/>
            <person name="Wagner L."/>
            <person name="Wallis J."/>
            <person name="Wheeler R."/>
            <person name="Williams A."/>
            <person name="Wolf Y.I."/>
            <person name="Wolfe K.H."/>
            <person name="Yang S.P."/>
            <person name="Yeh R.F."/>
            <person name="Collins F."/>
            <person name="Guyer M.S."/>
            <person name="Peterson J."/>
            <person name="Felsenfeld A."/>
            <person name="Wetterstrand K.A."/>
            <person name="Patrinos A."/>
            <person name="Morgan M.J."/>
            <person name="de Jong P."/>
            <person name="Catanese J.J."/>
            <person name="Osoegawa K."/>
            <person name="Shizuya H."/>
            <person name="Choi S."/>
            <person name="Chen Y.J."/>
        </authorList>
    </citation>
    <scope>NUCLEOTIDE SEQUENCE [LARGE SCALE GENOMIC DNA]</scope>
</reference>
<reference evidence="1 2" key="3">
    <citation type="journal article" date="2006" name="Nature">
        <title>The finished DNA sequence of human chromosome 12.</title>
        <authorList>
            <consortium name="Baylor College of Medicine Human Genome Sequencing Center Sequence Production Team"/>
            <person name="Scherer S.E."/>
            <person name="Muzny D.M."/>
            <person name="Buhay C.J."/>
            <person name="Chen R."/>
            <person name="Cree A."/>
            <person name="Ding Y."/>
            <person name="Dugan-Rocha S."/>
            <person name="Gill R."/>
            <person name="Gunaratne P."/>
            <person name="Harris R.A."/>
            <person name="Hawes A.C."/>
            <person name="Hernandez J."/>
            <person name="Hodgson A.V."/>
            <person name="Hume J."/>
            <person name="Jackson A."/>
            <person name="Khan Z.M."/>
            <person name="Kovar-Smith C."/>
            <person name="Lewis L.R."/>
            <person name="Lozado R.J."/>
            <person name="Metzker M.L."/>
            <person name="Milosavljevic A."/>
            <person name="Miner G.R."/>
            <person name="Montgomery K.T."/>
            <person name="Morgan M.B."/>
            <person name="Nazareth L.V."/>
            <person name="Scott G."/>
            <person name="Sodergren E."/>
            <person name="Song X.Z."/>
            <person name="Steffen D."/>
            <person name="Lovering R.C."/>
            <person name="Wheeler D.A."/>
            <person name="Worley K.C."/>
            <person name="Yuan Y."/>
            <person name="Zhang Z."/>
            <person name="Adams C.Q."/>
            <person name="Ansari-Lari M.A."/>
            <person name="Ayele M."/>
            <person name="Brown M.J."/>
            <person name="Chen G."/>
            <person name="Chen Z."/>
            <person name="Clerc-Blankenburg K.P."/>
            <person name="Davis C."/>
            <person name="Delgado O."/>
            <person name="Dinh H.H."/>
            <person name="Draper H."/>
            <person name="Gonzalez-Garay M.L."/>
            <person name="Havlak P."/>
            <person name="Jackson L.R."/>
            <person name="Jacob L.S."/>
            <person name="Kelly S.H."/>
            <person name="Li L."/>
            <person name="Li Z."/>
            <person name="Liu J."/>
            <person name="Liu W."/>
            <person name="Lu J."/>
            <person name="Maheshwari M."/>
            <person name="Nguyen B.V."/>
            <person name="Okwuonu G.O."/>
            <person name="Pasternak S."/>
            <person name="Perez L.M."/>
            <person name="Plopper F.J."/>
            <person name="Santibanez J."/>
            <person name="Shen H."/>
            <person name="Tabor P.E."/>
            <person name="Verduzco D."/>
            <person name="Waldron L."/>
            <person name="Wang Q."/>
            <person name="Williams G.A."/>
            <person name="Zhang J."/>
            <person name="Zhou J."/>
            <person name="Allen C.C."/>
            <person name="Amin A.G."/>
            <person name="Anyalebechi V."/>
            <person name="Bailey M."/>
            <person name="Barbaria J.A."/>
            <person name="Bimage K.E."/>
            <person name="Bryant N.P."/>
            <person name="Burch P.E."/>
            <person name="Burkett C.E."/>
            <person name="Burrell K.L."/>
            <person name="Calderon E."/>
            <person name="Cardenas V."/>
            <person name="Carter K."/>
            <person name="Casias K."/>
            <person name="Cavazos I."/>
            <person name="Cavazos S.R."/>
            <person name="Ceasar H."/>
            <person name="Chacko J."/>
            <person name="Chan S.N."/>
            <person name="Chavez D."/>
            <person name="Christopoulos C."/>
            <person name="Chu J."/>
            <person name="Cockrell R."/>
            <person name="Cox C.D."/>
            <person name="Dang M."/>
            <person name="Dathorne S.R."/>
            <person name="David R."/>
            <person name="Davis C.M."/>
            <person name="Davy-Carroll L."/>
            <person name="Deshazo D.R."/>
            <person name="Donlin J.E."/>
            <person name="D'Souza L."/>
            <person name="Eaves K.A."/>
            <person name="Egan A."/>
            <person name="Emery-Cohen A.J."/>
            <person name="Escotto M."/>
            <person name="Flagg N."/>
            <person name="Forbes L.D."/>
            <person name="Gabisi A.M."/>
            <person name="Garza M."/>
            <person name="Hamilton C."/>
            <person name="Henderson N."/>
            <person name="Hernandez O."/>
            <person name="Hines S."/>
            <person name="Hogues M.E."/>
            <person name="Huang M."/>
            <person name="Idlebird D.G."/>
            <person name="Johnson R."/>
            <person name="Jolivet A."/>
            <person name="Jones S."/>
            <person name="Kagan R."/>
            <person name="King L.M."/>
            <person name="Leal B."/>
            <person name="Lebow H."/>
            <person name="Lee S."/>
            <person name="LeVan J.M."/>
            <person name="Lewis L.C."/>
            <person name="London P."/>
            <person name="Lorensuhewa L.M."/>
            <person name="Loulseged H."/>
            <person name="Lovett D.A."/>
            <person name="Lucier A."/>
            <person name="Lucier R.L."/>
            <person name="Ma J."/>
            <person name="Madu R.C."/>
            <person name="Mapua P."/>
            <person name="Martindale A.D."/>
            <person name="Martinez E."/>
            <person name="Massey E."/>
            <person name="Mawhiney S."/>
            <person name="Meador M.G."/>
            <person name="Mendez S."/>
            <person name="Mercado C."/>
            <person name="Mercado I.C."/>
            <person name="Merritt C.E."/>
            <person name="Miner Z.L."/>
            <person name="Minja E."/>
            <person name="Mitchell T."/>
            <person name="Mohabbat F."/>
            <person name="Mohabbat K."/>
            <person name="Montgomery B."/>
            <person name="Moore N."/>
            <person name="Morris S."/>
            <person name="Munidasa M."/>
            <person name="Ngo R.N."/>
            <person name="Nguyen N.B."/>
            <person name="Nickerson E."/>
            <person name="Nwaokelemeh O.O."/>
            <person name="Nwokenkwo S."/>
            <person name="Obregon M."/>
            <person name="Oguh M."/>
            <person name="Oragunye N."/>
            <person name="Oviedo R.J."/>
            <person name="Parish B.J."/>
            <person name="Parker D.N."/>
            <person name="Parrish J."/>
            <person name="Parks K.L."/>
            <person name="Paul H.A."/>
            <person name="Payton B.A."/>
            <person name="Perez A."/>
            <person name="Perrin W."/>
            <person name="Pickens A."/>
            <person name="Primus E.L."/>
            <person name="Pu L.L."/>
            <person name="Puazo M."/>
            <person name="Quiles M.M."/>
            <person name="Quiroz J.B."/>
            <person name="Rabata D."/>
            <person name="Reeves K."/>
            <person name="Ruiz S.J."/>
            <person name="Shao H."/>
            <person name="Sisson I."/>
            <person name="Sonaike T."/>
            <person name="Sorelle R.P."/>
            <person name="Sutton A.E."/>
            <person name="Svatek A.F."/>
            <person name="Svetz L.A."/>
            <person name="Tamerisa K.S."/>
            <person name="Taylor T.R."/>
            <person name="Teague B."/>
            <person name="Thomas N."/>
            <person name="Thorn R.D."/>
            <person name="Trejos Z.Y."/>
            <person name="Trevino B.K."/>
            <person name="Ukegbu O.N."/>
            <person name="Urban J.B."/>
            <person name="Vasquez L.I."/>
            <person name="Vera V.A."/>
            <person name="Villasana D.M."/>
            <person name="Wang L."/>
            <person name="Ward-Moore S."/>
            <person name="Warren J.T."/>
            <person name="Wei X."/>
            <person name="White F."/>
            <person name="Williamson A.L."/>
            <person name="Wleczyk R."/>
            <person name="Wooden H.S."/>
            <person name="Wooden S.H."/>
            <person name="Yen J."/>
            <person name="Yoon L."/>
            <person name="Yoon V."/>
            <person name="Zorrilla S.E."/>
            <person name="Nelson D."/>
            <person name="Kucherlapati R."/>
            <person name="Weinstock G."/>
            <person name="Gibbs R.A."/>
            <person name="null."/>
        </authorList>
    </citation>
    <scope>NUCLEOTIDE SEQUENCE [LARGE SCALE GENOMIC DNA]</scope>
</reference>
<dbReference type="Bgee" id="ENSG00000139180">
    <property type="expression patterns" value="Expressed in apex of heart and 205 other cell types or tissues"/>
</dbReference>
<dbReference type="OpenTargets" id="ENSG00000139180"/>
<dbReference type="AlphaFoldDB" id="F5H0J3"/>
<dbReference type="UCSC" id="uc058kal.1">
    <property type="organism name" value="human"/>
</dbReference>
<evidence type="ECO:0000313" key="2">
    <source>
        <dbReference type="Proteomes" id="UP000005640"/>
    </source>
</evidence>
<dbReference type="Proteomes" id="UP000005640">
    <property type="component" value="Chromosome 12"/>
</dbReference>
<evidence type="ECO:0007829" key="5">
    <source>
        <dbReference type="PubMed" id="21269460"/>
    </source>
</evidence>
<protein>
    <submittedName>
        <fullName evidence="1">NADH:ubiquinone oxidoreductase subunit A9</fullName>
    </submittedName>
</protein>
<evidence type="ECO:0007829" key="4">
    <source>
        <dbReference type="ProteomicsDB" id="F5H0J3"/>
    </source>
</evidence>
<dbReference type="HOGENOM" id="CLU_1874743_0_0_1"/>
<dbReference type="ExpressionAtlas" id="F5H0J3">
    <property type="expression patterns" value="baseline and differential"/>
</dbReference>
<dbReference type="SwissPalm" id="F5H0J3"/>
<sequence length="136" mass="15734">MDQKAEVASQVEVVIFLKKKNQFRLLYSGLSSCSSHRLAYILGREMLITCAICISLSRWVARVFEISPFEPWITRDKVERMHITDMKLPHLPGLEDLGIQATPLELKAIEVLRRHRTYRWLSAEIEDVKPAKTVNI</sequence>
<dbReference type="Antibodypedia" id="22301">
    <property type="antibodies" value="258 antibodies from 30 providers"/>
</dbReference>
<evidence type="ECO:0007829" key="3">
    <source>
        <dbReference type="PeptideAtlas" id="F5H0J3"/>
    </source>
</evidence>
<dbReference type="Ensembl" id="ENST00000540688.1">
    <property type="protein sequence ID" value="ENSP00000439818.1"/>
    <property type="gene ID" value="ENSG00000139180.12"/>
</dbReference>
<evidence type="ECO:0007829" key="6">
    <source>
        <dbReference type="PubMed" id="25944712"/>
    </source>
</evidence>
<reference evidence="5" key="4">
    <citation type="journal article" date="2011" name="BMC Syst. Biol.">
        <title>Initial characterization of the human central proteome.</title>
        <authorList>
            <person name="Burkard T.R."/>
            <person name="Planyavsky M."/>
            <person name="Kaupe I."/>
            <person name="Breitwieser F.P."/>
            <person name="Burckstummer T."/>
            <person name="Bennett K.L."/>
            <person name="Superti-Furga G."/>
            <person name="Colinge J."/>
        </authorList>
    </citation>
    <scope>IDENTIFICATION BY MASS SPECTROMETRY [LARGE SCALE ANALYSIS]</scope>
</reference>
<dbReference type="MassIVE" id="F5H0J3"/>
<gene>
    <name evidence="1" type="primary">NDUFA9</name>
</gene>
<reference evidence="1" key="7">
    <citation type="submission" date="2025-09" db="UniProtKB">
        <authorList>
            <consortium name="Ensembl"/>
        </authorList>
    </citation>
    <scope>IDENTIFICATION</scope>
</reference>
<dbReference type="Ensembl" id="ENST00000540688.1">
    <property type="protein sequence ID" value="ENSP00000439818.1"/>
    <property type="gene ID" value="ENSG00000139180.11"/>
</dbReference>